<dbReference type="Proteomes" id="UP001280121">
    <property type="component" value="Unassembled WGS sequence"/>
</dbReference>
<evidence type="ECO:0000313" key="2">
    <source>
        <dbReference type="EMBL" id="KAK2664602.1"/>
    </source>
</evidence>
<evidence type="ECO:0000259" key="1">
    <source>
        <dbReference type="Pfam" id="PF03061"/>
    </source>
</evidence>
<dbReference type="InterPro" id="IPR029069">
    <property type="entry name" value="HotDog_dom_sf"/>
</dbReference>
<protein>
    <recommendedName>
        <fullName evidence="1">Thioesterase domain-containing protein</fullName>
    </recommendedName>
</protein>
<dbReference type="InterPro" id="IPR006683">
    <property type="entry name" value="Thioestr_dom"/>
</dbReference>
<comment type="caution">
    <text evidence="2">The sequence shown here is derived from an EMBL/GenBank/DDBJ whole genome shotgun (WGS) entry which is preliminary data.</text>
</comment>
<keyword evidence="3" id="KW-1185">Reference proteome</keyword>
<dbReference type="Pfam" id="PF03061">
    <property type="entry name" value="4HBT"/>
    <property type="match status" value="1"/>
</dbReference>
<feature type="domain" description="Thioesterase" evidence="1">
    <location>
        <begin position="2"/>
        <end position="52"/>
    </location>
</feature>
<dbReference type="SUPFAM" id="SSF54637">
    <property type="entry name" value="Thioesterase/thiol ester dehydrase-isomerase"/>
    <property type="match status" value="1"/>
</dbReference>
<dbReference type="AlphaFoldDB" id="A0AAE0CV23"/>
<proteinExistence type="predicted"/>
<reference evidence="2" key="1">
    <citation type="journal article" date="2023" name="Plant J.">
        <title>Genome sequences and population genomics provide insights into the demographic history, inbreeding, and mutation load of two 'living fossil' tree species of Dipteronia.</title>
        <authorList>
            <person name="Feng Y."/>
            <person name="Comes H.P."/>
            <person name="Chen J."/>
            <person name="Zhu S."/>
            <person name="Lu R."/>
            <person name="Zhang X."/>
            <person name="Li P."/>
            <person name="Qiu J."/>
            <person name="Olsen K.M."/>
            <person name="Qiu Y."/>
        </authorList>
    </citation>
    <scope>NUCLEOTIDE SEQUENCE</scope>
    <source>
        <strain evidence="2">KIB01</strain>
    </source>
</reference>
<sequence length="68" mass="7301">MATLIDVTMGGATICSLDDHIPVTVDLSISFYTTAKIQEDVEIEARFDICGGGTVEVRRKENGELIAA</sequence>
<name>A0AAE0CV23_9ROSI</name>
<evidence type="ECO:0000313" key="3">
    <source>
        <dbReference type="Proteomes" id="UP001280121"/>
    </source>
</evidence>
<dbReference type="Gene3D" id="3.10.129.10">
    <property type="entry name" value="Hotdog Thioesterase"/>
    <property type="match status" value="1"/>
</dbReference>
<dbReference type="EMBL" id="JANJYI010000001">
    <property type="protein sequence ID" value="KAK2664602.1"/>
    <property type="molecule type" value="Genomic_DNA"/>
</dbReference>
<accession>A0AAE0CV23</accession>
<gene>
    <name evidence="2" type="ORF">Ddye_003176</name>
</gene>
<organism evidence="2 3">
    <name type="scientific">Dipteronia dyeriana</name>
    <dbReference type="NCBI Taxonomy" id="168575"/>
    <lineage>
        <taxon>Eukaryota</taxon>
        <taxon>Viridiplantae</taxon>
        <taxon>Streptophyta</taxon>
        <taxon>Embryophyta</taxon>
        <taxon>Tracheophyta</taxon>
        <taxon>Spermatophyta</taxon>
        <taxon>Magnoliopsida</taxon>
        <taxon>eudicotyledons</taxon>
        <taxon>Gunneridae</taxon>
        <taxon>Pentapetalae</taxon>
        <taxon>rosids</taxon>
        <taxon>malvids</taxon>
        <taxon>Sapindales</taxon>
        <taxon>Sapindaceae</taxon>
        <taxon>Hippocastanoideae</taxon>
        <taxon>Acereae</taxon>
        <taxon>Dipteronia</taxon>
    </lineage>
</organism>